<proteinExistence type="predicted"/>
<protein>
    <submittedName>
        <fullName evidence="1">Uncharacterized protein</fullName>
    </submittedName>
</protein>
<dbReference type="AlphaFoldDB" id="A0AA39SSH8"/>
<sequence>MVNATVPIEKEGACIERDKEEEMMNVTISFEKEKAGIEFLREEVLVQASKAAEKMREVIPMVDDVVELSSKKDRRNVNSISKHKMVTRFSKHHCSDSDPVEAEVVKVLEIGAAIGFDFSGIEKEVAEVIAVREKEDDARFEAIFILEIEVEKLVRILYCFKSIELVSGSVEAEVANTLAVGAAIGIDFSEVEEEVMEEITRREYEDLARCAANSG</sequence>
<evidence type="ECO:0000313" key="1">
    <source>
        <dbReference type="EMBL" id="KAK0596225.1"/>
    </source>
</evidence>
<reference evidence="1" key="2">
    <citation type="submission" date="2023-06" db="EMBL/GenBank/DDBJ databases">
        <authorList>
            <person name="Swenson N.G."/>
            <person name="Wegrzyn J.L."/>
            <person name="Mcevoy S.L."/>
        </authorList>
    </citation>
    <scope>NUCLEOTIDE SEQUENCE</scope>
    <source>
        <strain evidence="1">NS2018</strain>
        <tissue evidence="1">Leaf</tissue>
    </source>
</reference>
<accession>A0AA39SSH8</accession>
<organism evidence="1 2">
    <name type="scientific">Acer saccharum</name>
    <name type="common">Sugar maple</name>
    <dbReference type="NCBI Taxonomy" id="4024"/>
    <lineage>
        <taxon>Eukaryota</taxon>
        <taxon>Viridiplantae</taxon>
        <taxon>Streptophyta</taxon>
        <taxon>Embryophyta</taxon>
        <taxon>Tracheophyta</taxon>
        <taxon>Spermatophyta</taxon>
        <taxon>Magnoliopsida</taxon>
        <taxon>eudicotyledons</taxon>
        <taxon>Gunneridae</taxon>
        <taxon>Pentapetalae</taxon>
        <taxon>rosids</taxon>
        <taxon>malvids</taxon>
        <taxon>Sapindales</taxon>
        <taxon>Sapindaceae</taxon>
        <taxon>Hippocastanoideae</taxon>
        <taxon>Acereae</taxon>
        <taxon>Acer</taxon>
    </lineage>
</organism>
<comment type="caution">
    <text evidence="1">The sequence shown here is derived from an EMBL/GenBank/DDBJ whole genome shotgun (WGS) entry which is preliminary data.</text>
</comment>
<keyword evidence="2" id="KW-1185">Reference proteome</keyword>
<evidence type="ECO:0000313" key="2">
    <source>
        <dbReference type="Proteomes" id="UP001168877"/>
    </source>
</evidence>
<dbReference type="EMBL" id="JAUESC010000004">
    <property type="protein sequence ID" value="KAK0596225.1"/>
    <property type="molecule type" value="Genomic_DNA"/>
</dbReference>
<reference evidence="1" key="1">
    <citation type="journal article" date="2022" name="Plant J.">
        <title>Strategies of tolerance reflected in two North American maple genomes.</title>
        <authorList>
            <person name="McEvoy S.L."/>
            <person name="Sezen U.U."/>
            <person name="Trouern-Trend A."/>
            <person name="McMahon S.M."/>
            <person name="Schaberg P.G."/>
            <person name="Yang J."/>
            <person name="Wegrzyn J.L."/>
            <person name="Swenson N.G."/>
        </authorList>
    </citation>
    <scope>NUCLEOTIDE SEQUENCE</scope>
    <source>
        <strain evidence="1">NS2018</strain>
    </source>
</reference>
<dbReference type="Proteomes" id="UP001168877">
    <property type="component" value="Unassembled WGS sequence"/>
</dbReference>
<name>A0AA39SSH8_ACESA</name>
<gene>
    <name evidence="1" type="ORF">LWI29_013842</name>
</gene>